<comment type="caution">
    <text evidence="2">The sequence shown here is derived from an EMBL/GenBank/DDBJ whole genome shotgun (WGS) entry which is preliminary data.</text>
</comment>
<feature type="region of interest" description="Disordered" evidence="1">
    <location>
        <begin position="1"/>
        <end position="40"/>
    </location>
</feature>
<evidence type="ECO:0000313" key="2">
    <source>
        <dbReference type="EMBL" id="MPC80936.1"/>
    </source>
</evidence>
<keyword evidence="3" id="KW-1185">Reference proteome</keyword>
<dbReference type="Proteomes" id="UP000324222">
    <property type="component" value="Unassembled WGS sequence"/>
</dbReference>
<evidence type="ECO:0000256" key="1">
    <source>
        <dbReference type="SAM" id="MobiDB-lite"/>
    </source>
</evidence>
<proteinExistence type="predicted"/>
<dbReference type="AlphaFoldDB" id="A0A5B7IG28"/>
<organism evidence="2 3">
    <name type="scientific">Portunus trituberculatus</name>
    <name type="common">Swimming crab</name>
    <name type="synonym">Neptunus trituberculatus</name>
    <dbReference type="NCBI Taxonomy" id="210409"/>
    <lineage>
        <taxon>Eukaryota</taxon>
        <taxon>Metazoa</taxon>
        <taxon>Ecdysozoa</taxon>
        <taxon>Arthropoda</taxon>
        <taxon>Crustacea</taxon>
        <taxon>Multicrustacea</taxon>
        <taxon>Malacostraca</taxon>
        <taxon>Eumalacostraca</taxon>
        <taxon>Eucarida</taxon>
        <taxon>Decapoda</taxon>
        <taxon>Pleocyemata</taxon>
        <taxon>Brachyura</taxon>
        <taxon>Eubrachyura</taxon>
        <taxon>Portunoidea</taxon>
        <taxon>Portunidae</taxon>
        <taxon>Portuninae</taxon>
        <taxon>Portunus</taxon>
    </lineage>
</organism>
<gene>
    <name evidence="2" type="ORF">E2C01_075534</name>
</gene>
<accession>A0A5B7IG28</accession>
<sequence length="90" mass="9817">MPLPTHKHIHQATHAPTHSAAHRNTTTPSQLPPTPSTHTPAHQKYLLTCIPLDATSASFINTAHSASITCYWRDIRAPPSVSLQAAYHHA</sequence>
<dbReference type="EMBL" id="VSRR010055456">
    <property type="protein sequence ID" value="MPC80936.1"/>
    <property type="molecule type" value="Genomic_DNA"/>
</dbReference>
<protein>
    <submittedName>
        <fullName evidence="2">Uncharacterized protein</fullName>
    </submittedName>
</protein>
<feature type="compositionally biased region" description="Basic residues" evidence="1">
    <location>
        <begin position="1"/>
        <end position="11"/>
    </location>
</feature>
<reference evidence="2 3" key="1">
    <citation type="submission" date="2019-05" db="EMBL/GenBank/DDBJ databases">
        <title>Another draft genome of Portunus trituberculatus and its Hox gene families provides insights of decapod evolution.</title>
        <authorList>
            <person name="Jeong J.-H."/>
            <person name="Song I."/>
            <person name="Kim S."/>
            <person name="Choi T."/>
            <person name="Kim D."/>
            <person name="Ryu S."/>
            <person name="Kim W."/>
        </authorList>
    </citation>
    <scope>NUCLEOTIDE SEQUENCE [LARGE SCALE GENOMIC DNA]</scope>
    <source>
        <tissue evidence="2">Muscle</tissue>
    </source>
</reference>
<name>A0A5B7IG28_PORTR</name>
<evidence type="ECO:0000313" key="3">
    <source>
        <dbReference type="Proteomes" id="UP000324222"/>
    </source>
</evidence>